<proteinExistence type="inferred from homology"/>
<reference evidence="7" key="1">
    <citation type="submission" date="2025-08" db="UniProtKB">
        <authorList>
            <consortium name="RefSeq"/>
        </authorList>
    </citation>
    <scope>IDENTIFICATION</scope>
</reference>
<dbReference type="PANTHER" id="PTHR11413:SF103">
    <property type="entry name" value="CYSTEINE PROTEINASE INHIBITOR 12"/>
    <property type="match status" value="1"/>
</dbReference>
<sequence>MKFRSVNRCSVLASSLLLLFSAFSEFRLCFANPKRMEREGVILGGIHDSVGFENSVEIEDLARFAVDEHNKKQNALLEFGRVVMAKEQVVAGMMHHLTLEVIEAGKKKLCEAKVWVKPWMNFKELHEFRLVGDAPTVASSDLGAKRGN</sequence>
<dbReference type="SUPFAM" id="SSF54403">
    <property type="entry name" value="Cystatin/monellin"/>
    <property type="match status" value="1"/>
</dbReference>
<dbReference type="CDD" id="cd00042">
    <property type="entry name" value="CY"/>
    <property type="match status" value="1"/>
</dbReference>
<dbReference type="OMA" id="CFANPKR"/>
<dbReference type="Gene3D" id="3.10.450.10">
    <property type="match status" value="1"/>
</dbReference>
<keyword evidence="3 4" id="KW-0789">Thiol protease inhibitor</keyword>
<dbReference type="KEGG" id="nnu:104588275"/>
<dbReference type="GO" id="GO:0009414">
    <property type="term" value="P:response to water deprivation"/>
    <property type="evidence" value="ECO:0007669"/>
    <property type="project" value="UniProtKB-ARBA"/>
</dbReference>
<evidence type="ECO:0000313" key="7">
    <source>
        <dbReference type="RefSeq" id="XP_010244436.1"/>
    </source>
</evidence>
<organism evidence="6 7">
    <name type="scientific">Nelumbo nucifera</name>
    <name type="common">Sacred lotus</name>
    <dbReference type="NCBI Taxonomy" id="4432"/>
    <lineage>
        <taxon>Eukaryota</taxon>
        <taxon>Viridiplantae</taxon>
        <taxon>Streptophyta</taxon>
        <taxon>Embryophyta</taxon>
        <taxon>Tracheophyta</taxon>
        <taxon>Spermatophyta</taxon>
        <taxon>Magnoliopsida</taxon>
        <taxon>Proteales</taxon>
        <taxon>Nelumbonaceae</taxon>
        <taxon>Nelumbo</taxon>
    </lineage>
</organism>
<dbReference type="InterPro" id="IPR046350">
    <property type="entry name" value="Cystatin_sf"/>
</dbReference>
<evidence type="ECO:0000256" key="2">
    <source>
        <dbReference type="ARBA" id="ARBA00022690"/>
    </source>
</evidence>
<dbReference type="Pfam" id="PF16845">
    <property type="entry name" value="SQAPI"/>
    <property type="match status" value="1"/>
</dbReference>
<comment type="similarity">
    <text evidence="1 4">Belongs to the cystatin family. Phytocystatin subfamily.</text>
</comment>
<feature type="signal peptide" evidence="4">
    <location>
        <begin position="1"/>
        <end position="31"/>
    </location>
</feature>
<dbReference type="GeneID" id="104588275"/>
<dbReference type="GO" id="GO:0004869">
    <property type="term" value="F:cysteine-type endopeptidase inhibitor activity"/>
    <property type="evidence" value="ECO:0000318"/>
    <property type="project" value="GO_Central"/>
</dbReference>
<dbReference type="GO" id="GO:0006972">
    <property type="term" value="P:hyperosmotic response"/>
    <property type="evidence" value="ECO:0007669"/>
    <property type="project" value="UniProtKB-ARBA"/>
</dbReference>
<evidence type="ECO:0000256" key="3">
    <source>
        <dbReference type="ARBA" id="ARBA00022704"/>
    </source>
</evidence>
<feature type="domain" description="Cystatin" evidence="5">
    <location>
        <begin position="41"/>
        <end position="131"/>
    </location>
</feature>
<evidence type="ECO:0000313" key="6">
    <source>
        <dbReference type="Proteomes" id="UP000189703"/>
    </source>
</evidence>
<dbReference type="InterPro" id="IPR000010">
    <property type="entry name" value="Cystatin_dom"/>
</dbReference>
<dbReference type="OrthoDB" id="1908104at2759"/>
<dbReference type="InParanoid" id="A0A1U7Z1F5"/>
<dbReference type="RefSeq" id="XP_010244436.1">
    <property type="nucleotide sequence ID" value="XM_010246134.2"/>
</dbReference>
<dbReference type="Proteomes" id="UP000189703">
    <property type="component" value="Unplaced"/>
</dbReference>
<dbReference type="SMART" id="SM00043">
    <property type="entry name" value="CY"/>
    <property type="match status" value="1"/>
</dbReference>
<dbReference type="InterPro" id="IPR018073">
    <property type="entry name" value="Prot_inh_cystat_CS"/>
</dbReference>
<accession>A0A1U7Z1F5</accession>
<name>A0A1U7Z1F5_NELNU</name>
<dbReference type="InterPro" id="IPR027214">
    <property type="entry name" value="Cystatin"/>
</dbReference>
<dbReference type="GO" id="GO:0009409">
    <property type="term" value="P:response to cold"/>
    <property type="evidence" value="ECO:0007669"/>
    <property type="project" value="UniProtKB-ARBA"/>
</dbReference>
<protein>
    <recommendedName>
        <fullName evidence="4">Cysteine proteinase inhibitor</fullName>
    </recommendedName>
</protein>
<dbReference type="eggNOG" id="ENOG502QRXR">
    <property type="taxonomic scope" value="Eukaryota"/>
</dbReference>
<feature type="chain" id="PRO_5010397497" description="Cysteine proteinase inhibitor" evidence="4">
    <location>
        <begin position="32"/>
        <end position="148"/>
    </location>
</feature>
<keyword evidence="2 4" id="KW-0646">Protease inhibitor</keyword>
<dbReference type="FunFam" id="3.10.450.10:FF:000011">
    <property type="entry name" value="Cysteine proteinase inhibitor"/>
    <property type="match status" value="1"/>
</dbReference>
<evidence type="ECO:0000259" key="5">
    <source>
        <dbReference type="SMART" id="SM00043"/>
    </source>
</evidence>
<dbReference type="PROSITE" id="PS00287">
    <property type="entry name" value="CYSTATIN"/>
    <property type="match status" value="1"/>
</dbReference>
<dbReference type="PANTHER" id="PTHR11413">
    <property type="entry name" value="CYSTATIN FAMILY MEMBER"/>
    <property type="match status" value="1"/>
</dbReference>
<keyword evidence="6" id="KW-1185">Reference proteome</keyword>
<evidence type="ECO:0000256" key="4">
    <source>
        <dbReference type="RuleBase" id="RU362130"/>
    </source>
</evidence>
<evidence type="ECO:0000256" key="1">
    <source>
        <dbReference type="ARBA" id="ARBA00007233"/>
    </source>
</evidence>
<dbReference type="AlphaFoldDB" id="A0A1U7Z1F5"/>
<keyword evidence="4" id="KW-0732">Signal</keyword>
<gene>
    <name evidence="7" type="primary">LOC104588275</name>
</gene>